<reference evidence="2 3" key="1">
    <citation type="submission" date="2019-06" db="EMBL/GenBank/DDBJ databases">
        <title>Whole genome shotgun sequence of Streptomyces spinoverrucosus NBRC 14228.</title>
        <authorList>
            <person name="Hosoyama A."/>
            <person name="Uohara A."/>
            <person name="Ohji S."/>
            <person name="Ichikawa N."/>
        </authorList>
    </citation>
    <scope>NUCLEOTIDE SEQUENCE [LARGE SCALE GENOMIC DNA]</scope>
    <source>
        <strain evidence="2 3">NBRC 14228</strain>
    </source>
</reference>
<dbReference type="AlphaFoldDB" id="A0A4Y3VX92"/>
<evidence type="ECO:0000313" key="3">
    <source>
        <dbReference type="Proteomes" id="UP000317881"/>
    </source>
</evidence>
<evidence type="ECO:0000256" key="1">
    <source>
        <dbReference type="SAM" id="MobiDB-lite"/>
    </source>
</evidence>
<feature type="region of interest" description="Disordered" evidence="1">
    <location>
        <begin position="1"/>
        <end position="115"/>
    </location>
</feature>
<protein>
    <submittedName>
        <fullName evidence="2">Uncharacterized protein</fullName>
    </submittedName>
</protein>
<comment type="caution">
    <text evidence="2">The sequence shown here is derived from an EMBL/GenBank/DDBJ whole genome shotgun (WGS) entry which is preliminary data.</text>
</comment>
<organism evidence="2 3">
    <name type="scientific">Streptomyces spinoverrucosus</name>
    <dbReference type="NCBI Taxonomy" id="284043"/>
    <lineage>
        <taxon>Bacteria</taxon>
        <taxon>Bacillati</taxon>
        <taxon>Actinomycetota</taxon>
        <taxon>Actinomycetes</taxon>
        <taxon>Kitasatosporales</taxon>
        <taxon>Streptomycetaceae</taxon>
        <taxon>Streptomyces</taxon>
    </lineage>
</organism>
<proteinExistence type="predicted"/>
<evidence type="ECO:0000313" key="2">
    <source>
        <dbReference type="EMBL" id="GEC09646.1"/>
    </source>
</evidence>
<feature type="compositionally biased region" description="Pro residues" evidence="1">
    <location>
        <begin position="92"/>
        <end position="105"/>
    </location>
</feature>
<dbReference type="EMBL" id="BJND01000077">
    <property type="protein sequence ID" value="GEC09646.1"/>
    <property type="molecule type" value="Genomic_DNA"/>
</dbReference>
<keyword evidence="3" id="KW-1185">Reference proteome</keyword>
<dbReference type="Proteomes" id="UP000317881">
    <property type="component" value="Unassembled WGS sequence"/>
</dbReference>
<sequence>MVRSLPRSRPSCLLPDTIRGSVRAIAHTQEDKAPTREGGNNIEHTARTRSRPGPHPHQTIRTGLPAEQALSTATSRRRAEMSDSKHKGDPAPIKPWNPPPTPPSPDGQGGGDGGR</sequence>
<gene>
    <name evidence="2" type="ORF">SSP24_73010</name>
</gene>
<accession>A0A4Y3VX92</accession>
<name>A0A4Y3VX92_9ACTN</name>
<feature type="compositionally biased region" description="Basic and acidic residues" evidence="1">
    <location>
        <begin position="77"/>
        <end position="89"/>
    </location>
</feature>